<reference evidence="5" key="1">
    <citation type="journal article" date="2015" name="Proc. Natl. Acad. Sci. U.S.A.">
        <title>Networks of energetic and metabolic interactions define dynamics in microbial communities.</title>
        <authorList>
            <person name="Embree M."/>
            <person name="Liu J.K."/>
            <person name="Al-Bassam M.M."/>
            <person name="Zengler K."/>
        </authorList>
    </citation>
    <scope>NUCLEOTIDE SEQUENCE</scope>
</reference>
<dbReference type="InterPro" id="IPR014015">
    <property type="entry name" value="Helicase_SF3_DNA-vir"/>
</dbReference>
<dbReference type="EMBL" id="LNQE01001017">
    <property type="protein sequence ID" value="KUG21832.1"/>
    <property type="molecule type" value="Genomic_DNA"/>
</dbReference>
<name>A0A0W8FLP1_9ZZZZ</name>
<dbReference type="InterPro" id="IPR014818">
    <property type="entry name" value="Phage/plasmid_primase_P4_C"/>
</dbReference>
<keyword evidence="1" id="KW-0547">Nucleotide-binding</keyword>
<dbReference type="InterPro" id="IPR045455">
    <property type="entry name" value="NrS-1_pol-like_helicase"/>
</dbReference>
<evidence type="ECO:0000259" key="4">
    <source>
        <dbReference type="PROSITE" id="PS51206"/>
    </source>
</evidence>
<comment type="caution">
    <text evidence="5">The sequence shown here is derived from an EMBL/GenBank/DDBJ whole genome shotgun (WGS) entry which is preliminary data.</text>
</comment>
<dbReference type="Pfam" id="PF08706">
    <property type="entry name" value="D5_N"/>
    <property type="match status" value="1"/>
</dbReference>
<dbReference type="GO" id="GO:0016787">
    <property type="term" value="F:hydrolase activity"/>
    <property type="evidence" value="ECO:0007669"/>
    <property type="project" value="UniProtKB-KW"/>
</dbReference>
<dbReference type="InterPro" id="IPR051620">
    <property type="entry name" value="ORF904-like_C"/>
</dbReference>
<evidence type="ECO:0000313" key="5">
    <source>
        <dbReference type="EMBL" id="KUG21832.1"/>
    </source>
</evidence>
<organism evidence="5">
    <name type="scientific">hydrocarbon metagenome</name>
    <dbReference type="NCBI Taxonomy" id="938273"/>
    <lineage>
        <taxon>unclassified sequences</taxon>
        <taxon>metagenomes</taxon>
        <taxon>ecological metagenomes</taxon>
    </lineage>
</organism>
<dbReference type="Gene3D" id="3.40.50.300">
    <property type="entry name" value="P-loop containing nucleotide triphosphate hydrolases"/>
    <property type="match status" value="1"/>
</dbReference>
<dbReference type="PANTHER" id="PTHR35372">
    <property type="entry name" value="ATP BINDING PROTEIN-RELATED"/>
    <property type="match status" value="1"/>
</dbReference>
<gene>
    <name evidence="5" type="ORF">ASZ90_008405</name>
</gene>
<proteinExistence type="predicted"/>
<dbReference type="SUPFAM" id="SSF52540">
    <property type="entry name" value="P-loop containing nucleoside triphosphate hydrolases"/>
    <property type="match status" value="1"/>
</dbReference>
<evidence type="ECO:0000256" key="1">
    <source>
        <dbReference type="ARBA" id="ARBA00022741"/>
    </source>
</evidence>
<sequence length="633" mass="73470">MIRHLNGHIERVILMSSRNFTDIPAVAIENFRKLADLSLHESIDNEEQQNACKYPKPFLIHSERTKLGSVKMDAYLEHYGISFRIKKNANKTLYLLEKCLFNPDHGPWQSSIVVPINGPITYQCFHSSCSGHTWKEARKIISGDKSIAEFCDGFDPNWTAPRTTGTGIFSVDTIIDILPNEEEPVYGLNDELIPPPSEVDWREFYTKGRMGRDEFVPLYLVRYLQKYLHPLANTTKQFWKYNEGVWQPYSDSLIRQHITNALKEKVQGRMTDNVIKILEDQIYRSEKQWDQNPTLINCLSGMIDIKSGEILPHDPKYFSRIQLPVNYDPQKESVRWFDFLKDIFPEDFADTQNAKSYMMKHYLLQQWFGYCLLGDNRFHKALFLYGTGSNGKSTVIEVLQAMVGETNVSNLSLSDLCQRFKIQHLLGKMVNLSTETGSRDPLTMDIFKAIVAGETLSAERKFGDVFEFRPSVKFCVSMNDAPVISDKSYGLERRLIVLSFNRRIEKNEIVPNMKALLIEEIDGIFTWAIRGLQDLLRRNGFYIGEIVGEDTDQFMKTINPLLIFGEECCEFGDDYETEPQTLWEAYKRWCDDGKNRPLGRNNFYNQILAQYPSVKRERSELKRLFRGIRLKPF</sequence>
<keyword evidence="5" id="KW-0347">Helicase</keyword>
<dbReference type="InterPro" id="IPR027417">
    <property type="entry name" value="P-loop_NTPase"/>
</dbReference>
<keyword evidence="2" id="KW-0378">Hydrolase</keyword>
<dbReference type="AlphaFoldDB" id="A0A0W8FLP1"/>
<dbReference type="InterPro" id="IPR006500">
    <property type="entry name" value="Helicase_put_C_phage/plasmid"/>
</dbReference>
<feature type="domain" description="SF3 helicase" evidence="4">
    <location>
        <begin position="359"/>
        <end position="513"/>
    </location>
</feature>
<dbReference type="PROSITE" id="PS51206">
    <property type="entry name" value="SF3_HELICASE_1"/>
    <property type="match status" value="1"/>
</dbReference>
<dbReference type="GO" id="GO:0005524">
    <property type="term" value="F:ATP binding"/>
    <property type="evidence" value="ECO:0007669"/>
    <property type="project" value="UniProtKB-KW"/>
</dbReference>
<evidence type="ECO:0000256" key="2">
    <source>
        <dbReference type="ARBA" id="ARBA00022801"/>
    </source>
</evidence>
<dbReference type="PANTHER" id="PTHR35372:SF2">
    <property type="entry name" value="SF3 HELICASE DOMAIN-CONTAINING PROTEIN"/>
    <property type="match status" value="1"/>
</dbReference>
<protein>
    <submittedName>
        <fullName evidence="5">Dna primase/helicase, phage-associated</fullName>
    </submittedName>
</protein>
<dbReference type="NCBIfam" id="TIGR01613">
    <property type="entry name" value="primase_Cterm"/>
    <property type="match status" value="1"/>
</dbReference>
<keyword evidence="3" id="KW-0067">ATP-binding</keyword>
<dbReference type="SMART" id="SM00885">
    <property type="entry name" value="D5_N"/>
    <property type="match status" value="1"/>
</dbReference>
<dbReference type="Pfam" id="PF19263">
    <property type="entry name" value="DUF5906"/>
    <property type="match status" value="1"/>
</dbReference>
<accession>A0A0W8FLP1</accession>
<dbReference type="GO" id="GO:0004386">
    <property type="term" value="F:helicase activity"/>
    <property type="evidence" value="ECO:0007669"/>
    <property type="project" value="UniProtKB-KW"/>
</dbReference>
<evidence type="ECO:0000256" key="3">
    <source>
        <dbReference type="ARBA" id="ARBA00022840"/>
    </source>
</evidence>